<keyword evidence="1" id="KW-1133">Transmembrane helix</keyword>
<evidence type="ECO:0000313" key="2">
    <source>
        <dbReference type="EMBL" id="AVM00690.1"/>
    </source>
</evidence>
<evidence type="ECO:0000313" key="3">
    <source>
        <dbReference type="Proteomes" id="UP000239814"/>
    </source>
</evidence>
<dbReference type="Proteomes" id="UP000239814">
    <property type="component" value="Chromosome"/>
</dbReference>
<keyword evidence="3" id="KW-1185">Reference proteome</keyword>
<keyword evidence="1" id="KW-0812">Transmembrane</keyword>
<keyword evidence="1" id="KW-0472">Membrane</keyword>
<dbReference type="OrthoDB" id="4379311at2"/>
<reference evidence="2 3" key="1">
    <citation type="submission" date="2018-03" db="EMBL/GenBank/DDBJ databases">
        <title>Characteristics and genome of n-alkane degrading marine bacteria Gordonia iterans isolated from crude oil contaminated in Tae-an, South Korea.</title>
        <authorList>
            <person name="Lee S.-S."/>
            <person name="Kim H."/>
        </authorList>
    </citation>
    <scope>NUCLEOTIDE SEQUENCE [LARGE SCALE GENOMIC DNA]</scope>
    <source>
        <strain evidence="2 3">Co17</strain>
    </source>
</reference>
<feature type="transmembrane region" description="Helical" evidence="1">
    <location>
        <begin position="12"/>
        <end position="31"/>
    </location>
</feature>
<organism evidence="2 3">
    <name type="scientific">Gordonia iterans</name>
    <dbReference type="NCBI Taxonomy" id="1004901"/>
    <lineage>
        <taxon>Bacteria</taxon>
        <taxon>Bacillati</taxon>
        <taxon>Actinomycetota</taxon>
        <taxon>Actinomycetes</taxon>
        <taxon>Mycobacteriales</taxon>
        <taxon>Gordoniaceae</taxon>
        <taxon>Gordonia</taxon>
    </lineage>
</organism>
<sequence>MAKSKDDNPGCLLTVVGVLVIGAIAAIPAGIWIVLGALAGTVALVWIMAKVRAWLSAKRALRQAAAEEALRAEERACAEREEWEKQQRARRLGKKNARCLEAAIFGAQRIADSDAAREGWLGDVDFGTDIASITDSFGKAAGLRETADRLAKLRSPGDDDRRIVAEARSAADALERSGTECADLIGRCAAEVQLIDQSLRREREEARTAQQRAELHRELSTMLYGIEAAPTPHSADSGAARVMTRVSGYREIKQQITLVRQRAVDSGPRPEALP</sequence>
<dbReference type="EMBL" id="CP027433">
    <property type="protein sequence ID" value="AVM00690.1"/>
    <property type="molecule type" value="Genomic_DNA"/>
</dbReference>
<gene>
    <name evidence="2" type="ORF">C6V83_10820</name>
</gene>
<dbReference type="KEGG" id="git:C6V83_10820"/>
<evidence type="ECO:0000256" key="1">
    <source>
        <dbReference type="SAM" id="Phobius"/>
    </source>
</evidence>
<name>A0A2S0KG64_9ACTN</name>
<proteinExistence type="predicted"/>
<protein>
    <submittedName>
        <fullName evidence="2">Uncharacterized protein</fullName>
    </submittedName>
</protein>
<dbReference type="RefSeq" id="WP_105942406.1">
    <property type="nucleotide sequence ID" value="NZ_CP027433.1"/>
</dbReference>
<accession>A0A2S0KG64</accession>
<dbReference type="AlphaFoldDB" id="A0A2S0KG64"/>